<proteinExistence type="predicted"/>
<protein>
    <submittedName>
        <fullName evidence="1">Uncharacterized protein</fullName>
    </submittedName>
</protein>
<comment type="caution">
    <text evidence="1">The sequence shown here is derived from an EMBL/GenBank/DDBJ whole genome shotgun (WGS) entry which is preliminary data.</text>
</comment>
<evidence type="ECO:0000313" key="1">
    <source>
        <dbReference type="EMBL" id="KAH8015034.1"/>
    </source>
</evidence>
<evidence type="ECO:0000313" key="2">
    <source>
        <dbReference type="Proteomes" id="UP000827872"/>
    </source>
</evidence>
<sequence>MRMAPPPLASILSLATTSCSSHFVLASTTLCQNSRSVHRPPPPKMFGRILCESCRLFSSQKAGPSFSGLSGRSSPALATRTSFKWKLSLHICSVFSVYSSTELWILNSCGANFVSVTCTLSKENKGQCEGSS</sequence>
<gene>
    <name evidence="1" type="ORF">K3G42_032939</name>
</gene>
<organism evidence="1 2">
    <name type="scientific">Sphaerodactylus townsendi</name>
    <dbReference type="NCBI Taxonomy" id="933632"/>
    <lineage>
        <taxon>Eukaryota</taxon>
        <taxon>Metazoa</taxon>
        <taxon>Chordata</taxon>
        <taxon>Craniata</taxon>
        <taxon>Vertebrata</taxon>
        <taxon>Euteleostomi</taxon>
        <taxon>Lepidosauria</taxon>
        <taxon>Squamata</taxon>
        <taxon>Bifurcata</taxon>
        <taxon>Gekkota</taxon>
        <taxon>Sphaerodactylidae</taxon>
        <taxon>Sphaerodactylus</taxon>
    </lineage>
</organism>
<keyword evidence="2" id="KW-1185">Reference proteome</keyword>
<name>A0ACB8G741_9SAUR</name>
<reference evidence="1" key="1">
    <citation type="submission" date="2021-08" db="EMBL/GenBank/DDBJ databases">
        <title>The first chromosome-level gecko genome reveals the dynamic sex chromosomes of Neotropical dwarf geckos (Sphaerodactylidae: Sphaerodactylus).</title>
        <authorList>
            <person name="Pinto B.J."/>
            <person name="Keating S.E."/>
            <person name="Gamble T."/>
        </authorList>
    </citation>
    <scope>NUCLEOTIDE SEQUENCE</scope>
    <source>
        <strain evidence="1">TG3544</strain>
    </source>
</reference>
<accession>A0ACB8G741</accession>
<dbReference type="EMBL" id="CM037615">
    <property type="protein sequence ID" value="KAH8015034.1"/>
    <property type="molecule type" value="Genomic_DNA"/>
</dbReference>
<dbReference type="Proteomes" id="UP000827872">
    <property type="component" value="Linkage Group LG02"/>
</dbReference>